<keyword evidence="10" id="KW-1185">Reference proteome</keyword>
<dbReference type="EMBL" id="CP014230">
    <property type="protein sequence ID" value="AMD93703.1"/>
    <property type="molecule type" value="Genomic_DNA"/>
</dbReference>
<evidence type="ECO:0000256" key="5">
    <source>
        <dbReference type="ARBA" id="ARBA00022898"/>
    </source>
</evidence>
<evidence type="ECO:0000256" key="3">
    <source>
        <dbReference type="ARBA" id="ARBA00022576"/>
    </source>
</evidence>
<dbReference type="GO" id="GO:0004021">
    <property type="term" value="F:L-alanine:2-oxoglutarate aminotransferase activity"/>
    <property type="evidence" value="ECO:0007669"/>
    <property type="project" value="UniProtKB-EC"/>
</dbReference>
<organism evidence="9 10">
    <name type="scientific">Desulfomicrobium orale DSM 12838</name>
    <dbReference type="NCBI Taxonomy" id="888061"/>
    <lineage>
        <taxon>Bacteria</taxon>
        <taxon>Pseudomonadati</taxon>
        <taxon>Thermodesulfobacteriota</taxon>
        <taxon>Desulfovibrionia</taxon>
        <taxon>Desulfovibrionales</taxon>
        <taxon>Desulfomicrobiaceae</taxon>
        <taxon>Desulfomicrobium</taxon>
    </lineage>
</organism>
<feature type="transmembrane region" description="Helical" evidence="7">
    <location>
        <begin position="378"/>
        <end position="398"/>
    </location>
</feature>
<evidence type="ECO:0000313" key="9">
    <source>
        <dbReference type="EMBL" id="AMD93703.1"/>
    </source>
</evidence>
<gene>
    <name evidence="9" type="ORF">AXF15_11740</name>
</gene>
<feature type="domain" description="Aminotransferase class I/classII large" evidence="8">
    <location>
        <begin position="47"/>
        <end position="416"/>
    </location>
</feature>
<dbReference type="OrthoDB" id="9804474at2"/>
<accession>A0A0X8JSF0</accession>
<keyword evidence="4 9" id="KW-0808">Transferase</keyword>
<reference evidence="10" key="1">
    <citation type="submission" date="2016-02" db="EMBL/GenBank/DDBJ databases">
        <authorList>
            <person name="Holder M.E."/>
            <person name="Ajami N.J."/>
            <person name="Petrosino J.F."/>
        </authorList>
    </citation>
    <scope>NUCLEOTIDE SEQUENCE [LARGE SCALE GENOMIC DNA]</scope>
    <source>
        <strain evidence="10">DSM 12838</strain>
    </source>
</reference>
<keyword evidence="7" id="KW-0472">Membrane</keyword>
<dbReference type="GO" id="GO:0030170">
    <property type="term" value="F:pyridoxal phosphate binding"/>
    <property type="evidence" value="ECO:0007669"/>
    <property type="project" value="InterPro"/>
</dbReference>
<protein>
    <recommendedName>
        <fullName evidence="6">alanine transaminase</fullName>
        <ecNumber evidence="6">2.6.1.2</ecNumber>
    </recommendedName>
</protein>
<evidence type="ECO:0000256" key="1">
    <source>
        <dbReference type="ARBA" id="ARBA00001933"/>
    </source>
</evidence>
<evidence type="ECO:0000256" key="7">
    <source>
        <dbReference type="SAM" id="Phobius"/>
    </source>
</evidence>
<evidence type="ECO:0000256" key="4">
    <source>
        <dbReference type="ARBA" id="ARBA00022679"/>
    </source>
</evidence>
<dbReference type="InterPro" id="IPR015421">
    <property type="entry name" value="PyrdxlP-dep_Trfase_major"/>
</dbReference>
<keyword evidence="5" id="KW-0663">Pyridoxal phosphate</keyword>
<keyword evidence="3 9" id="KW-0032">Aminotransferase</keyword>
<dbReference type="AlphaFoldDB" id="A0A0X8JSF0"/>
<evidence type="ECO:0000313" key="10">
    <source>
        <dbReference type="Proteomes" id="UP000063964"/>
    </source>
</evidence>
<comment type="similarity">
    <text evidence="2">Belongs to the class-I pyridoxal-phosphate-dependent aminotransferase family.</text>
</comment>
<proteinExistence type="inferred from homology"/>
<sequence>MRRDIEHVGWGKLSYEIRAIVAVAQDLRNLGLEIIWENIGDPIEKGEQVPGWIKDIIAGLAQNDKSYGYCATQGVLESREFVARMVNQRGSYQVTSDDIIFFNGLGDAVAKIFGFLKREARVIGPSPAYSTHSSAEAAHSGYEHLTYELDPANGWMPDLTDLENKVHYNDSIAGILFINPDNPTGAVYPCELIEKIVDIARRYNVFVLADEIYANIVYSGHPTCSLSEVIGEVPGMALRGISKEYPWPGGRCGWIEVYNKDKNPDFRAYIRSLLNAKMLEVCSTSLPQLSIPLVMGDPRYQGHLEERRRMFEHRAQEAWAAFQGIPGVQVLKPQGAFYMSVMFEDGALNSRQTLDIENPTIRAYVEDMVRGVQVDKRFVYYLLGATGVCVVPLTGFCCNRKGFRVTLLEMNDAKRQRTWKTIADAITRYLASA</sequence>
<evidence type="ECO:0000259" key="8">
    <source>
        <dbReference type="Pfam" id="PF00155"/>
    </source>
</evidence>
<evidence type="ECO:0000256" key="6">
    <source>
        <dbReference type="ARBA" id="ARBA00026106"/>
    </source>
</evidence>
<dbReference type="CDD" id="cd00609">
    <property type="entry name" value="AAT_like"/>
    <property type="match status" value="1"/>
</dbReference>
<dbReference type="PANTHER" id="PTHR43488">
    <property type="entry name" value="GLUTAMATE-PYRUVATE AMINOTRANSFERASE ALAA"/>
    <property type="match status" value="1"/>
</dbReference>
<dbReference type="InterPro" id="IPR051926">
    <property type="entry name" value="Ala_Aminotransferase"/>
</dbReference>
<dbReference type="InterPro" id="IPR004839">
    <property type="entry name" value="Aminotransferase_I/II_large"/>
</dbReference>
<dbReference type="PANTHER" id="PTHR43488:SF2">
    <property type="entry name" value="GLUTAMATE-PYRUVATE AMINOTRANSFERASE ALAA"/>
    <property type="match status" value="1"/>
</dbReference>
<dbReference type="KEGG" id="doa:AXF15_11740"/>
<dbReference type="Gene3D" id="3.90.1150.10">
    <property type="entry name" value="Aspartate Aminotransferase, domain 1"/>
    <property type="match status" value="1"/>
</dbReference>
<dbReference type="NCBIfam" id="NF005334">
    <property type="entry name" value="PRK06855.1"/>
    <property type="match status" value="1"/>
</dbReference>
<evidence type="ECO:0000256" key="2">
    <source>
        <dbReference type="ARBA" id="ARBA00007441"/>
    </source>
</evidence>
<dbReference type="InterPro" id="IPR015424">
    <property type="entry name" value="PyrdxlP-dep_Trfase"/>
</dbReference>
<name>A0A0X8JSF0_9BACT</name>
<dbReference type="SUPFAM" id="SSF53383">
    <property type="entry name" value="PLP-dependent transferases"/>
    <property type="match status" value="1"/>
</dbReference>
<dbReference type="RefSeq" id="WP_066607751.1">
    <property type="nucleotide sequence ID" value="NZ_CP014230.1"/>
</dbReference>
<dbReference type="Pfam" id="PF00155">
    <property type="entry name" value="Aminotran_1_2"/>
    <property type="match status" value="1"/>
</dbReference>
<dbReference type="InterPro" id="IPR015422">
    <property type="entry name" value="PyrdxlP-dep_Trfase_small"/>
</dbReference>
<comment type="cofactor">
    <cofactor evidence="1">
        <name>pyridoxal 5'-phosphate</name>
        <dbReference type="ChEBI" id="CHEBI:597326"/>
    </cofactor>
</comment>
<keyword evidence="7" id="KW-0812">Transmembrane</keyword>
<keyword evidence="7" id="KW-1133">Transmembrane helix</keyword>
<dbReference type="Proteomes" id="UP000063964">
    <property type="component" value="Chromosome"/>
</dbReference>
<dbReference type="Gene3D" id="3.40.640.10">
    <property type="entry name" value="Type I PLP-dependent aspartate aminotransferase-like (Major domain)"/>
    <property type="match status" value="1"/>
</dbReference>
<dbReference type="STRING" id="888061.AXF15_11740"/>
<dbReference type="EC" id="2.6.1.2" evidence="6"/>